<evidence type="ECO:0000313" key="1">
    <source>
        <dbReference type="EMBL" id="PIL25770.1"/>
    </source>
</evidence>
<evidence type="ECO:0008006" key="3">
    <source>
        <dbReference type="Google" id="ProtNLM"/>
    </source>
</evidence>
<gene>
    <name evidence="1" type="ORF">GSI_11520</name>
</gene>
<reference evidence="1 2" key="1">
    <citation type="journal article" date="2015" name="Sci. Rep.">
        <title>Chromosome-level genome map provides insights into diverse defense mechanisms in the medicinal fungus Ganoderma sinense.</title>
        <authorList>
            <person name="Zhu Y."/>
            <person name="Xu J."/>
            <person name="Sun C."/>
            <person name="Zhou S."/>
            <person name="Xu H."/>
            <person name="Nelson D.R."/>
            <person name="Qian J."/>
            <person name="Song J."/>
            <person name="Luo H."/>
            <person name="Xiang L."/>
            <person name="Li Y."/>
            <person name="Xu Z."/>
            <person name="Ji A."/>
            <person name="Wang L."/>
            <person name="Lu S."/>
            <person name="Hayward A."/>
            <person name="Sun W."/>
            <person name="Li X."/>
            <person name="Schwartz D.C."/>
            <person name="Wang Y."/>
            <person name="Chen S."/>
        </authorList>
    </citation>
    <scope>NUCLEOTIDE SEQUENCE [LARGE SCALE GENOMIC DNA]</scope>
    <source>
        <strain evidence="1 2">ZZ0214-1</strain>
    </source>
</reference>
<proteinExistence type="predicted"/>
<dbReference type="OrthoDB" id="2751832at2759"/>
<sequence length="516" mass="57848">MASNPTTPSLSDVQDILYYIFPYLDTDRSSWDDIFRVRQTLLHSALTCRSFSRPALSALWRSLPSEKPLRSLLCTLGITQDVRPKKSPLLGIDPPQVFVPADPLTHPNWGRFCEYATLVHTIHLQPFTDLWRTKEPFWHDVVQFTRDEPILPRLHSVNLTGDDSLPSLAIPLVLLSPSVREMKIWLKGNREDPDEPEQALSEACARTPHLETISIAINPWRISLSILHRNPTLRSVSVHAQIAIKDLEPLTQLVELSHLSVVLGEEGALSSMLPFPSLRRLTVRSGWDAIRDLMECVQAPHTHTLTLHVSHADPTQLIPSARACLQAAVSTFPELETLIVHSTRSMRNPIWDFPVALDTEGAFISAIEPLLSLRRLRHLTLDFRLFILHLASDDVRKMAEAWPDVEELTIEAASADGVRAGFESIVHFARGCPRLRTLRLPAMDLAAGAFAGLEYPKEPHALRDLDVAEVVFPREADLSGQMTGFIQRVFPKAAVPFAQHPIVVTDEESGDRSRLV</sequence>
<name>A0A2G8RW80_9APHY</name>
<keyword evidence="2" id="KW-1185">Reference proteome</keyword>
<dbReference type="Gene3D" id="3.80.10.10">
    <property type="entry name" value="Ribonuclease Inhibitor"/>
    <property type="match status" value="1"/>
</dbReference>
<dbReference type="SUPFAM" id="SSF52047">
    <property type="entry name" value="RNI-like"/>
    <property type="match status" value="1"/>
</dbReference>
<comment type="caution">
    <text evidence="1">The sequence shown here is derived from an EMBL/GenBank/DDBJ whole genome shotgun (WGS) entry which is preliminary data.</text>
</comment>
<accession>A0A2G8RW80</accession>
<organism evidence="1 2">
    <name type="scientific">Ganoderma sinense ZZ0214-1</name>
    <dbReference type="NCBI Taxonomy" id="1077348"/>
    <lineage>
        <taxon>Eukaryota</taxon>
        <taxon>Fungi</taxon>
        <taxon>Dikarya</taxon>
        <taxon>Basidiomycota</taxon>
        <taxon>Agaricomycotina</taxon>
        <taxon>Agaricomycetes</taxon>
        <taxon>Polyporales</taxon>
        <taxon>Polyporaceae</taxon>
        <taxon>Ganoderma</taxon>
    </lineage>
</organism>
<dbReference type="InterPro" id="IPR032675">
    <property type="entry name" value="LRR_dom_sf"/>
</dbReference>
<protein>
    <recommendedName>
        <fullName evidence="3">F-box domain-containing protein</fullName>
    </recommendedName>
</protein>
<dbReference type="EMBL" id="AYKW01000045">
    <property type="protein sequence ID" value="PIL25770.1"/>
    <property type="molecule type" value="Genomic_DNA"/>
</dbReference>
<evidence type="ECO:0000313" key="2">
    <source>
        <dbReference type="Proteomes" id="UP000230002"/>
    </source>
</evidence>
<dbReference type="STRING" id="1077348.A0A2G8RW80"/>
<dbReference type="Proteomes" id="UP000230002">
    <property type="component" value="Unassembled WGS sequence"/>
</dbReference>
<dbReference type="AlphaFoldDB" id="A0A2G8RW80"/>